<dbReference type="GeneTree" id="ENSGT00390000011941"/>
<evidence type="ECO:0000256" key="5">
    <source>
        <dbReference type="ARBA" id="ARBA00023136"/>
    </source>
</evidence>
<keyword evidence="4 7" id="KW-1133">Transmembrane helix</keyword>
<organism evidence="9 10">
    <name type="scientific">Ciona savignyi</name>
    <name type="common">Pacific transparent sea squirt</name>
    <dbReference type="NCBI Taxonomy" id="51511"/>
    <lineage>
        <taxon>Eukaryota</taxon>
        <taxon>Metazoa</taxon>
        <taxon>Chordata</taxon>
        <taxon>Tunicata</taxon>
        <taxon>Ascidiacea</taxon>
        <taxon>Phlebobranchia</taxon>
        <taxon>Cionidae</taxon>
        <taxon>Ciona</taxon>
    </lineage>
</organism>
<evidence type="ECO:0000256" key="2">
    <source>
        <dbReference type="ARBA" id="ARBA00022692"/>
    </source>
</evidence>
<evidence type="ECO:0000256" key="1">
    <source>
        <dbReference type="ARBA" id="ARBA00004251"/>
    </source>
</evidence>
<dbReference type="Ensembl" id="ENSCSAVT00000009095.1">
    <property type="protein sequence ID" value="ENSCSAVP00000008981.1"/>
    <property type="gene ID" value="ENSCSAVG00000005316.1"/>
</dbReference>
<accession>H2YUH1</accession>
<reference evidence="9" key="2">
    <citation type="submission" date="2025-08" db="UniProtKB">
        <authorList>
            <consortium name="Ensembl"/>
        </authorList>
    </citation>
    <scope>IDENTIFICATION</scope>
</reference>
<evidence type="ECO:0000256" key="7">
    <source>
        <dbReference type="SAM" id="Phobius"/>
    </source>
</evidence>
<dbReference type="GO" id="GO:0031902">
    <property type="term" value="C:late endosome membrane"/>
    <property type="evidence" value="ECO:0007669"/>
    <property type="project" value="TreeGrafter"/>
</dbReference>
<dbReference type="GO" id="GO:0072594">
    <property type="term" value="P:establishment of protein localization to organelle"/>
    <property type="evidence" value="ECO:0007669"/>
    <property type="project" value="TreeGrafter"/>
</dbReference>
<dbReference type="GO" id="GO:0005886">
    <property type="term" value="C:plasma membrane"/>
    <property type="evidence" value="ECO:0007669"/>
    <property type="project" value="TreeGrafter"/>
</dbReference>
<dbReference type="PANTHER" id="PTHR11506:SF35">
    <property type="entry name" value="LYSOSOME-ASSOCIATED MEMBRANE GLYCOPROTEIN 5"/>
    <property type="match status" value="1"/>
</dbReference>
<evidence type="ECO:0000313" key="9">
    <source>
        <dbReference type="Ensembl" id="ENSCSAVP00000008981.1"/>
    </source>
</evidence>
<feature type="chain" id="PRO_5003578340" evidence="8">
    <location>
        <begin position="21"/>
        <end position="305"/>
    </location>
</feature>
<sequence>MMRTVLLALVWLQYLDFGNANTAHGQSQAKFQVVANDFRNTQKHMLCIIADIKGDIELFYKNGGTAQSTSISLPETATTNGSYCDKEFTSVLVLSFNGVRLNMTFKRTVETPAKSQIGYCVRCDDGNWWLSSIVVDIDDINRWNHSNPRTSIHSKITQTSGVLNAGQLIEGVPVTRAYGCTHRIIIVPMTTTTATNLDNSTTLSDWSVQLKISSLKVQPFLVNGHNFNDPLLCTDVSTFHVVIIILPIVYFLVFITYYRVKEVYGCPPNCKGGAKMTKLEESTVLTSHGKGFNETTDSGIKVQMT</sequence>
<name>H2YUH1_CIOSA</name>
<dbReference type="Proteomes" id="UP000007875">
    <property type="component" value="Unassembled WGS sequence"/>
</dbReference>
<reference evidence="9" key="3">
    <citation type="submission" date="2025-09" db="UniProtKB">
        <authorList>
            <consortium name="Ensembl"/>
        </authorList>
    </citation>
    <scope>IDENTIFICATION</scope>
</reference>
<dbReference type="InterPro" id="IPR002000">
    <property type="entry name" value="Lysosome-assoc_membr_glycop"/>
</dbReference>
<dbReference type="PANTHER" id="PTHR11506">
    <property type="entry name" value="LYSOSOME-ASSOCIATED MEMBRANE GLYCOPROTEIN"/>
    <property type="match status" value="1"/>
</dbReference>
<proteinExistence type="predicted"/>
<keyword evidence="6" id="KW-0325">Glycoprotein</keyword>
<comment type="subcellular location">
    <subcellularLocation>
        <location evidence="1">Cell membrane</location>
        <topology evidence="1">Single-pass type I membrane protein</topology>
    </subcellularLocation>
</comment>
<keyword evidence="3 8" id="KW-0732">Signal</keyword>
<keyword evidence="5 7" id="KW-0472">Membrane</keyword>
<keyword evidence="10" id="KW-1185">Reference proteome</keyword>
<evidence type="ECO:0000313" key="10">
    <source>
        <dbReference type="Proteomes" id="UP000007875"/>
    </source>
</evidence>
<evidence type="ECO:0000256" key="6">
    <source>
        <dbReference type="ARBA" id="ARBA00023180"/>
    </source>
</evidence>
<dbReference type="GO" id="GO:0005765">
    <property type="term" value="C:lysosomal membrane"/>
    <property type="evidence" value="ECO:0007669"/>
    <property type="project" value="TreeGrafter"/>
</dbReference>
<dbReference type="HOGENOM" id="CLU_913773_0_0_1"/>
<dbReference type="AlphaFoldDB" id="H2YUH1"/>
<feature type="signal peptide" evidence="8">
    <location>
        <begin position="1"/>
        <end position="20"/>
    </location>
</feature>
<evidence type="ECO:0000256" key="8">
    <source>
        <dbReference type="SAM" id="SignalP"/>
    </source>
</evidence>
<dbReference type="Gene3D" id="2.40.160.110">
    <property type="match status" value="1"/>
</dbReference>
<reference evidence="10" key="1">
    <citation type="submission" date="2003-08" db="EMBL/GenBank/DDBJ databases">
        <authorList>
            <person name="Birren B."/>
            <person name="Nusbaum C."/>
            <person name="Abebe A."/>
            <person name="Abouelleil A."/>
            <person name="Adekoya E."/>
            <person name="Ait-zahra M."/>
            <person name="Allen N."/>
            <person name="Allen T."/>
            <person name="An P."/>
            <person name="Anderson M."/>
            <person name="Anderson S."/>
            <person name="Arachchi H."/>
            <person name="Armbruster J."/>
            <person name="Bachantsang P."/>
            <person name="Baldwin J."/>
            <person name="Barry A."/>
            <person name="Bayul T."/>
            <person name="Blitshsteyn B."/>
            <person name="Bloom T."/>
            <person name="Blye J."/>
            <person name="Boguslavskiy L."/>
            <person name="Borowsky M."/>
            <person name="Boukhgalter B."/>
            <person name="Brunache A."/>
            <person name="Butler J."/>
            <person name="Calixte N."/>
            <person name="Calvo S."/>
            <person name="Camarata J."/>
            <person name="Campo K."/>
            <person name="Chang J."/>
            <person name="Cheshatsang Y."/>
            <person name="Citroen M."/>
            <person name="Collymore A."/>
            <person name="Considine T."/>
            <person name="Cook A."/>
            <person name="Cooke P."/>
            <person name="Corum B."/>
            <person name="Cuomo C."/>
            <person name="David R."/>
            <person name="Dawoe T."/>
            <person name="Degray S."/>
            <person name="Dodge S."/>
            <person name="Dooley K."/>
            <person name="Dorje P."/>
            <person name="Dorjee K."/>
            <person name="Dorris L."/>
            <person name="Duffey N."/>
            <person name="Dupes A."/>
            <person name="Elkins T."/>
            <person name="Engels R."/>
            <person name="Erickson J."/>
            <person name="Farina A."/>
            <person name="Faro S."/>
            <person name="Ferreira P."/>
            <person name="Fischer H."/>
            <person name="Fitzgerald M."/>
            <person name="Foley K."/>
            <person name="Gage D."/>
            <person name="Galagan J."/>
            <person name="Gearin G."/>
            <person name="Gnerre S."/>
            <person name="Gnirke A."/>
            <person name="Goyette A."/>
            <person name="Graham J."/>
            <person name="Grandbois E."/>
            <person name="Gyaltsen K."/>
            <person name="Hafez N."/>
            <person name="Hagopian D."/>
            <person name="Hagos B."/>
            <person name="Hall J."/>
            <person name="Hatcher B."/>
            <person name="Heller A."/>
            <person name="Higgins H."/>
            <person name="Honan T."/>
            <person name="Horn A."/>
            <person name="Houde N."/>
            <person name="Hughes L."/>
            <person name="Hulme W."/>
            <person name="Husby E."/>
            <person name="Iliev I."/>
            <person name="Jaffe D."/>
            <person name="Jones C."/>
            <person name="Kamal M."/>
            <person name="Kamat A."/>
            <person name="Kamvysselis M."/>
            <person name="Karlsson E."/>
            <person name="Kells C."/>
            <person name="Kieu A."/>
            <person name="Kisner P."/>
            <person name="Kodira C."/>
            <person name="Kulbokas E."/>
            <person name="Labutti K."/>
            <person name="Lama D."/>
            <person name="Landers T."/>
            <person name="Leger J."/>
            <person name="Levine S."/>
            <person name="Lewis D."/>
            <person name="Lewis T."/>
            <person name="Lindblad-toh K."/>
            <person name="Liu X."/>
            <person name="Lokyitsang T."/>
            <person name="Lokyitsang Y."/>
            <person name="Lucien O."/>
            <person name="Lui A."/>
            <person name="Ma L.J."/>
            <person name="Mabbitt R."/>
            <person name="Macdonald J."/>
            <person name="Maclean C."/>
            <person name="Major J."/>
            <person name="Manning J."/>
            <person name="Marabella R."/>
            <person name="Maru K."/>
            <person name="Matthews C."/>
            <person name="Mauceli E."/>
            <person name="Mccarthy M."/>
            <person name="Mcdonough S."/>
            <person name="Mcghee T."/>
            <person name="Meldrim J."/>
            <person name="Meneus L."/>
            <person name="Mesirov J."/>
            <person name="Mihalev A."/>
            <person name="Mihova T."/>
            <person name="Mikkelsen T."/>
            <person name="Mlenga V."/>
            <person name="Moru K."/>
            <person name="Mozes J."/>
            <person name="Mulrain L."/>
            <person name="Munson G."/>
            <person name="Naylor J."/>
            <person name="Newes C."/>
            <person name="Nguyen C."/>
            <person name="Nguyen N."/>
            <person name="Nguyen T."/>
            <person name="Nicol R."/>
            <person name="Nielsen C."/>
            <person name="Nizzari M."/>
            <person name="Norbu C."/>
            <person name="Norbu N."/>
            <person name="O'donnell P."/>
            <person name="Okoawo O."/>
            <person name="O'leary S."/>
            <person name="Omotosho B."/>
            <person name="O'neill K."/>
            <person name="Osman S."/>
            <person name="Parker S."/>
            <person name="Perrin D."/>
            <person name="Phunkhang P."/>
            <person name="Piqani B."/>
            <person name="Purcell S."/>
            <person name="Rachupka T."/>
            <person name="Ramasamy U."/>
            <person name="Rameau R."/>
            <person name="Ray V."/>
            <person name="Raymond C."/>
            <person name="Retta R."/>
            <person name="Richardson S."/>
            <person name="Rise C."/>
            <person name="Rodriguez J."/>
            <person name="Rogers J."/>
            <person name="Rogov P."/>
            <person name="Rutman M."/>
            <person name="Schupbach R."/>
            <person name="Seaman C."/>
            <person name="Settipalli S."/>
            <person name="Sharpe T."/>
            <person name="Sheridan J."/>
            <person name="Sherpa N."/>
            <person name="Shi J."/>
            <person name="Smirnov S."/>
            <person name="Smith C."/>
            <person name="Sougnez C."/>
            <person name="Spencer B."/>
            <person name="Stalker J."/>
            <person name="Stange-thomann N."/>
            <person name="Stavropoulos S."/>
            <person name="Stetson K."/>
            <person name="Stone C."/>
            <person name="Stone S."/>
            <person name="Stubbs M."/>
            <person name="Talamas J."/>
            <person name="Tchuinga P."/>
            <person name="Tenzing P."/>
            <person name="Tesfaye S."/>
            <person name="Theodore J."/>
            <person name="Thoulutsang Y."/>
            <person name="Topham K."/>
            <person name="Towey S."/>
            <person name="Tsamla T."/>
            <person name="Tsomo N."/>
            <person name="Vallee D."/>
            <person name="Vassiliev H."/>
            <person name="Venkataraman V."/>
            <person name="Vinson J."/>
            <person name="Vo A."/>
            <person name="Wade C."/>
            <person name="Wang S."/>
            <person name="Wangchuk T."/>
            <person name="Wangdi T."/>
            <person name="Whittaker C."/>
            <person name="Wilkinson J."/>
            <person name="Wu Y."/>
            <person name="Wyman D."/>
            <person name="Yadav S."/>
            <person name="Yang S."/>
            <person name="Yang X."/>
            <person name="Yeager S."/>
            <person name="Yee E."/>
            <person name="Young G."/>
            <person name="Zainoun J."/>
            <person name="Zembeck L."/>
            <person name="Zimmer A."/>
            <person name="Zody M."/>
            <person name="Lander E."/>
        </authorList>
    </citation>
    <scope>NUCLEOTIDE SEQUENCE [LARGE SCALE GENOMIC DNA]</scope>
</reference>
<protein>
    <submittedName>
        <fullName evidence="9">Uncharacterized protein</fullName>
    </submittedName>
</protein>
<evidence type="ECO:0000256" key="3">
    <source>
        <dbReference type="ARBA" id="ARBA00022729"/>
    </source>
</evidence>
<dbReference type="InParanoid" id="H2YUH1"/>
<feature type="transmembrane region" description="Helical" evidence="7">
    <location>
        <begin position="239"/>
        <end position="258"/>
    </location>
</feature>
<evidence type="ECO:0000256" key="4">
    <source>
        <dbReference type="ARBA" id="ARBA00022989"/>
    </source>
</evidence>
<keyword evidence="2 7" id="KW-0812">Transmembrane</keyword>